<gene>
    <name evidence="2" type="ORF">QBC47DRAFT_373293</name>
</gene>
<evidence type="ECO:0000313" key="2">
    <source>
        <dbReference type="EMBL" id="KAK1759903.1"/>
    </source>
</evidence>
<dbReference type="GO" id="GO:0032259">
    <property type="term" value="P:methylation"/>
    <property type="evidence" value="ECO:0007669"/>
    <property type="project" value="UniProtKB-KW"/>
</dbReference>
<dbReference type="GO" id="GO:0008168">
    <property type="term" value="F:methyltransferase activity"/>
    <property type="evidence" value="ECO:0007669"/>
    <property type="project" value="UniProtKB-KW"/>
</dbReference>
<sequence>MATTSSEGAKLAADDFDDSVSETAVSNATSQTSLRSSILAFHEENGRTYHTLSAGKYFFPNDAPEFERLELQHTLFLLTLDDALCLCPKKDGAKSVLDIGTGTGVWAIDYASAFPDAKVLGVDISPVQPIFTPPNCTFETDDVEKEWLWSQSFDFIFCRMIGGSIVDPAALIQKAFNKLEPGGYFEMTDMILPVASDDGTLKPDSHLVRMSHMTVEACKRFGRRIDLAPEYPAMFEAAGFVDVVVKKFKWPSNIWPRDKKHKEMGRWNFANIDSGLEGLTLALFTHALGLSKEETEALCAGARKEINNVRIHAYWTVSVVYGRKPE</sequence>
<dbReference type="AlphaFoldDB" id="A0AAJ0BMG1"/>
<organism evidence="2 3">
    <name type="scientific">Echria macrotheca</name>
    <dbReference type="NCBI Taxonomy" id="438768"/>
    <lineage>
        <taxon>Eukaryota</taxon>
        <taxon>Fungi</taxon>
        <taxon>Dikarya</taxon>
        <taxon>Ascomycota</taxon>
        <taxon>Pezizomycotina</taxon>
        <taxon>Sordariomycetes</taxon>
        <taxon>Sordariomycetidae</taxon>
        <taxon>Sordariales</taxon>
        <taxon>Schizotheciaceae</taxon>
        <taxon>Echria</taxon>
    </lineage>
</organism>
<keyword evidence="3" id="KW-1185">Reference proteome</keyword>
<keyword evidence="2" id="KW-0489">Methyltransferase</keyword>
<dbReference type="EMBL" id="MU839828">
    <property type="protein sequence ID" value="KAK1759903.1"/>
    <property type="molecule type" value="Genomic_DNA"/>
</dbReference>
<accession>A0AAJ0BMG1</accession>
<keyword evidence="2" id="KW-0808">Transferase</keyword>
<evidence type="ECO:0000313" key="3">
    <source>
        <dbReference type="Proteomes" id="UP001239445"/>
    </source>
</evidence>
<name>A0AAJ0BMG1_9PEZI</name>
<dbReference type="PANTHER" id="PTHR43591">
    <property type="entry name" value="METHYLTRANSFERASE"/>
    <property type="match status" value="1"/>
</dbReference>
<dbReference type="SUPFAM" id="SSF53335">
    <property type="entry name" value="S-adenosyl-L-methionine-dependent methyltransferases"/>
    <property type="match status" value="1"/>
</dbReference>
<dbReference type="Proteomes" id="UP001239445">
    <property type="component" value="Unassembled WGS sequence"/>
</dbReference>
<dbReference type="CDD" id="cd02440">
    <property type="entry name" value="AdoMet_MTases"/>
    <property type="match status" value="1"/>
</dbReference>
<protein>
    <submittedName>
        <fullName evidence="2">S-adenosyl-L-methionine-dependent methyltransferase</fullName>
    </submittedName>
</protein>
<reference evidence="2" key="1">
    <citation type="submission" date="2023-06" db="EMBL/GenBank/DDBJ databases">
        <title>Genome-scale phylogeny and comparative genomics of the fungal order Sordariales.</title>
        <authorList>
            <consortium name="Lawrence Berkeley National Laboratory"/>
            <person name="Hensen N."/>
            <person name="Bonometti L."/>
            <person name="Westerberg I."/>
            <person name="Brannstrom I.O."/>
            <person name="Guillou S."/>
            <person name="Cros-Aarteil S."/>
            <person name="Calhoun S."/>
            <person name="Haridas S."/>
            <person name="Kuo A."/>
            <person name="Mondo S."/>
            <person name="Pangilinan J."/>
            <person name="Riley R."/>
            <person name="Labutti K."/>
            <person name="Andreopoulos B."/>
            <person name="Lipzen A."/>
            <person name="Chen C."/>
            <person name="Yanf M."/>
            <person name="Daum C."/>
            <person name="Ng V."/>
            <person name="Clum A."/>
            <person name="Steindorff A."/>
            <person name="Ohm R."/>
            <person name="Martin F."/>
            <person name="Silar P."/>
            <person name="Natvig D."/>
            <person name="Lalanne C."/>
            <person name="Gautier V."/>
            <person name="Ament-Velasquez S.L."/>
            <person name="Kruys A."/>
            <person name="Hutchinson M.I."/>
            <person name="Powell A.J."/>
            <person name="Barry K."/>
            <person name="Miller A.N."/>
            <person name="Grigoriev I.V."/>
            <person name="Debuchy R."/>
            <person name="Gladieux P."/>
            <person name="Thoren M.H."/>
            <person name="Johannesson H."/>
        </authorList>
    </citation>
    <scope>NUCLEOTIDE SEQUENCE</scope>
    <source>
        <strain evidence="2">PSN4</strain>
    </source>
</reference>
<comment type="caution">
    <text evidence="2">The sequence shown here is derived from an EMBL/GenBank/DDBJ whole genome shotgun (WGS) entry which is preliminary data.</text>
</comment>
<dbReference type="Gene3D" id="3.40.50.150">
    <property type="entry name" value="Vaccinia Virus protein VP39"/>
    <property type="match status" value="1"/>
</dbReference>
<proteinExistence type="inferred from homology"/>
<dbReference type="Pfam" id="PF13489">
    <property type="entry name" value="Methyltransf_23"/>
    <property type="match status" value="1"/>
</dbReference>
<comment type="similarity">
    <text evidence="1">Belongs to the methyltransferase superfamily. LaeA methyltransferase family.</text>
</comment>
<dbReference type="PANTHER" id="PTHR43591:SF31">
    <property type="entry name" value="LAEA-LIKE, PUTATIVE (AFU_ORTHOLOGUE AFUA_8G01930)-RELATED"/>
    <property type="match status" value="1"/>
</dbReference>
<dbReference type="InterPro" id="IPR029063">
    <property type="entry name" value="SAM-dependent_MTases_sf"/>
</dbReference>
<evidence type="ECO:0000256" key="1">
    <source>
        <dbReference type="ARBA" id="ARBA00038158"/>
    </source>
</evidence>